<dbReference type="Pfam" id="PF11628">
    <property type="entry name" value="TCR_zetazeta"/>
    <property type="match status" value="1"/>
</dbReference>
<proteinExistence type="predicted"/>
<reference evidence="10" key="1">
    <citation type="submission" date="2025-08" db="UniProtKB">
        <authorList>
            <consortium name="Ensembl"/>
        </authorList>
    </citation>
    <scope>IDENTIFICATION</scope>
</reference>
<feature type="signal peptide" evidence="9">
    <location>
        <begin position="1"/>
        <end position="20"/>
    </location>
</feature>
<dbReference type="PANTHER" id="PTHR10035:SF2">
    <property type="entry name" value="T-CELL SURFACE GLYCOPROTEIN CD3 ZETA CHAIN"/>
    <property type="match status" value="1"/>
</dbReference>
<evidence type="ECO:0000256" key="8">
    <source>
        <dbReference type="SAM" id="Phobius"/>
    </source>
</evidence>
<dbReference type="AlphaFoldDB" id="A0A3Q1ESK5"/>
<evidence type="ECO:0000256" key="2">
    <source>
        <dbReference type="ARBA" id="ARBA00022475"/>
    </source>
</evidence>
<dbReference type="Proteomes" id="UP000257200">
    <property type="component" value="Unplaced"/>
</dbReference>
<keyword evidence="8" id="KW-0472">Membrane</keyword>
<accession>A0A3Q1ESK5</accession>
<evidence type="ECO:0000256" key="5">
    <source>
        <dbReference type="ARBA" id="ARBA00023130"/>
    </source>
</evidence>
<keyword evidence="2" id="KW-1003">Cell membrane</keyword>
<reference evidence="10" key="2">
    <citation type="submission" date="2025-09" db="UniProtKB">
        <authorList>
            <consortium name="Ensembl"/>
        </authorList>
    </citation>
    <scope>IDENTIFICATION</scope>
</reference>
<organism evidence="10 11">
    <name type="scientific">Acanthochromis polyacanthus</name>
    <name type="common">spiny chromis</name>
    <dbReference type="NCBI Taxonomy" id="80966"/>
    <lineage>
        <taxon>Eukaryota</taxon>
        <taxon>Metazoa</taxon>
        <taxon>Chordata</taxon>
        <taxon>Craniata</taxon>
        <taxon>Vertebrata</taxon>
        <taxon>Euteleostomi</taxon>
        <taxon>Actinopterygii</taxon>
        <taxon>Neopterygii</taxon>
        <taxon>Teleostei</taxon>
        <taxon>Neoteleostei</taxon>
        <taxon>Acanthomorphata</taxon>
        <taxon>Ovalentaria</taxon>
        <taxon>Pomacentridae</taxon>
        <taxon>Acanthochromis</taxon>
    </lineage>
</organism>
<feature type="region of interest" description="Disordered" evidence="7">
    <location>
        <begin position="58"/>
        <end position="122"/>
    </location>
</feature>
<dbReference type="GO" id="GO:0002250">
    <property type="term" value="P:adaptive immune response"/>
    <property type="evidence" value="ECO:0007669"/>
    <property type="project" value="UniProtKB-KW"/>
</dbReference>
<evidence type="ECO:0000313" key="11">
    <source>
        <dbReference type="Proteomes" id="UP000257200"/>
    </source>
</evidence>
<dbReference type="GO" id="GO:0098797">
    <property type="term" value="C:plasma membrane protein complex"/>
    <property type="evidence" value="ECO:0007669"/>
    <property type="project" value="UniProtKB-ARBA"/>
</dbReference>
<feature type="compositionally biased region" description="Basic residues" evidence="7">
    <location>
        <begin position="90"/>
        <end position="101"/>
    </location>
</feature>
<evidence type="ECO:0000256" key="3">
    <source>
        <dbReference type="ARBA" id="ARBA00022553"/>
    </source>
</evidence>
<dbReference type="Ensembl" id="ENSAPOT00000006429.1">
    <property type="protein sequence ID" value="ENSAPOP00000006572.1"/>
    <property type="gene ID" value="ENSAPOG00000008409.1"/>
</dbReference>
<keyword evidence="9" id="KW-0732">Signal</keyword>
<keyword evidence="6" id="KW-0675">Receptor</keyword>
<comment type="subcellular location">
    <subcellularLocation>
        <location evidence="1">Cell membrane</location>
        <topology evidence="1">Single-pass type I membrane protein</topology>
    </subcellularLocation>
</comment>
<evidence type="ECO:0000256" key="6">
    <source>
        <dbReference type="ARBA" id="ARBA00023170"/>
    </source>
</evidence>
<protein>
    <submittedName>
        <fullName evidence="10">CD247 molecule</fullName>
    </submittedName>
</protein>
<dbReference type="InParanoid" id="A0A3Q1ESK5"/>
<evidence type="ECO:0000256" key="7">
    <source>
        <dbReference type="SAM" id="MobiDB-lite"/>
    </source>
</evidence>
<name>A0A3Q1ESK5_9TELE</name>
<feature type="chain" id="PRO_5018573438" evidence="9">
    <location>
        <begin position="21"/>
        <end position="122"/>
    </location>
</feature>
<sequence length="122" mass="13672">MDALRTGVFVLFLLPAPVSCSVFSAFSHPVICYFLDAFLLVYCIVATALFFREKFSDLPSDAKPESNGDIYQELERPTDADPYQVLEPSRKKRKAGKKKPGSNRDPYECLTPSEAPPALPRR</sequence>
<dbReference type="PANTHER" id="PTHR10035">
    <property type="entry name" value="T-CELL SURFACE GLYCOPROTEIN CD3 ZETA CHAIN"/>
    <property type="match status" value="1"/>
</dbReference>
<keyword evidence="8" id="KW-1133">Transmembrane helix</keyword>
<feature type="transmembrane region" description="Helical" evidence="8">
    <location>
        <begin position="30"/>
        <end position="51"/>
    </location>
</feature>
<keyword evidence="8" id="KW-0812">Transmembrane</keyword>
<keyword evidence="11" id="KW-1185">Reference proteome</keyword>
<dbReference type="InterPro" id="IPR024128">
    <property type="entry name" value="T-cell_CD3_zeta"/>
</dbReference>
<keyword evidence="4" id="KW-0391">Immunity</keyword>
<dbReference type="InterPro" id="IPR021663">
    <property type="entry name" value="CD3_zeta/IgE_Fc_rcpt_gamma"/>
</dbReference>
<evidence type="ECO:0000313" key="10">
    <source>
        <dbReference type="Ensembl" id="ENSAPOP00000006572.1"/>
    </source>
</evidence>
<keyword evidence="5" id="KW-1064">Adaptive immunity</keyword>
<dbReference type="GeneTree" id="ENSGT00940000177034"/>
<evidence type="ECO:0000256" key="1">
    <source>
        <dbReference type="ARBA" id="ARBA00004251"/>
    </source>
</evidence>
<keyword evidence="3" id="KW-0597">Phosphoprotein</keyword>
<evidence type="ECO:0000256" key="4">
    <source>
        <dbReference type="ARBA" id="ARBA00022859"/>
    </source>
</evidence>
<evidence type="ECO:0000256" key="9">
    <source>
        <dbReference type="SAM" id="SignalP"/>
    </source>
</evidence>